<dbReference type="GO" id="GO:0033202">
    <property type="term" value="C:DNA helicase complex"/>
    <property type="evidence" value="ECO:0007669"/>
    <property type="project" value="TreeGrafter"/>
</dbReference>
<evidence type="ECO:0000256" key="11">
    <source>
        <dbReference type="PROSITE-ProRule" id="PRU00560"/>
    </source>
</evidence>
<gene>
    <name evidence="14" type="ORF">A3A77_05160</name>
</gene>
<dbReference type="GO" id="GO:0000725">
    <property type="term" value="P:recombinational repair"/>
    <property type="evidence" value="ECO:0007669"/>
    <property type="project" value="TreeGrafter"/>
</dbReference>
<comment type="catalytic activity">
    <reaction evidence="10">
        <text>ATP + H2O = ADP + phosphate + H(+)</text>
        <dbReference type="Rhea" id="RHEA:13065"/>
        <dbReference type="ChEBI" id="CHEBI:15377"/>
        <dbReference type="ChEBI" id="CHEBI:15378"/>
        <dbReference type="ChEBI" id="CHEBI:30616"/>
        <dbReference type="ChEBI" id="CHEBI:43474"/>
        <dbReference type="ChEBI" id="CHEBI:456216"/>
        <dbReference type="EC" id="5.6.2.4"/>
    </reaction>
</comment>
<dbReference type="GO" id="GO:0003677">
    <property type="term" value="F:DNA binding"/>
    <property type="evidence" value="ECO:0007669"/>
    <property type="project" value="UniProtKB-KW"/>
</dbReference>
<reference evidence="14 15" key="1">
    <citation type="journal article" date="2016" name="Nat. Commun.">
        <title>Thousands of microbial genomes shed light on interconnected biogeochemical processes in an aquifer system.</title>
        <authorList>
            <person name="Anantharaman K."/>
            <person name="Brown C.T."/>
            <person name="Hug L.A."/>
            <person name="Sharon I."/>
            <person name="Castelle C.J."/>
            <person name="Probst A.J."/>
            <person name="Thomas B.C."/>
            <person name="Singh A."/>
            <person name="Wilkins M.J."/>
            <person name="Karaoz U."/>
            <person name="Brodie E.L."/>
            <person name="Williams K.H."/>
            <person name="Hubbard S.S."/>
            <person name="Banfield J.F."/>
        </authorList>
    </citation>
    <scope>NUCLEOTIDE SEQUENCE [LARGE SCALE GENOMIC DNA]</scope>
</reference>
<comment type="caution">
    <text evidence="14">The sequence shown here is derived from an EMBL/GenBank/DDBJ whole genome shotgun (WGS) entry which is preliminary data.</text>
</comment>
<dbReference type="InterPro" id="IPR013986">
    <property type="entry name" value="DExx_box_DNA_helicase_dom_sf"/>
</dbReference>
<evidence type="ECO:0000259" key="12">
    <source>
        <dbReference type="PROSITE" id="PS51198"/>
    </source>
</evidence>
<keyword evidence="5 11" id="KW-0067">ATP-binding</keyword>
<accession>A0A1G1VB06</accession>
<dbReference type="GO" id="GO:0016887">
    <property type="term" value="F:ATP hydrolysis activity"/>
    <property type="evidence" value="ECO:0007669"/>
    <property type="project" value="RHEA"/>
</dbReference>
<dbReference type="Gene3D" id="3.40.50.300">
    <property type="entry name" value="P-loop containing nucleotide triphosphate hydrolases"/>
    <property type="match status" value="3"/>
</dbReference>
<comment type="catalytic activity">
    <reaction evidence="8">
        <text>Couples ATP hydrolysis with the unwinding of duplex DNA by translocating in the 3'-5' direction.</text>
        <dbReference type="EC" id="5.6.2.4"/>
    </reaction>
</comment>
<dbReference type="AlphaFoldDB" id="A0A1G1VB06"/>
<feature type="domain" description="UvrD-like helicase C-terminal" evidence="13">
    <location>
        <begin position="292"/>
        <end position="533"/>
    </location>
</feature>
<dbReference type="Pfam" id="PF13361">
    <property type="entry name" value="UvrD_C"/>
    <property type="match status" value="2"/>
</dbReference>
<feature type="domain" description="UvrD-like helicase ATP-binding" evidence="12">
    <location>
        <begin position="12"/>
        <end position="291"/>
    </location>
</feature>
<dbReference type="SUPFAM" id="SSF52540">
    <property type="entry name" value="P-loop containing nucleoside triphosphate hydrolases"/>
    <property type="match status" value="1"/>
</dbReference>
<evidence type="ECO:0000256" key="9">
    <source>
        <dbReference type="ARBA" id="ARBA00034808"/>
    </source>
</evidence>
<evidence type="ECO:0000259" key="13">
    <source>
        <dbReference type="PROSITE" id="PS51217"/>
    </source>
</evidence>
<dbReference type="PROSITE" id="PS51217">
    <property type="entry name" value="UVRD_HELICASE_CTER"/>
    <property type="match status" value="1"/>
</dbReference>
<keyword evidence="6" id="KW-0238">DNA-binding</keyword>
<evidence type="ECO:0000256" key="6">
    <source>
        <dbReference type="ARBA" id="ARBA00023125"/>
    </source>
</evidence>
<dbReference type="InterPro" id="IPR027417">
    <property type="entry name" value="P-loop_NTPase"/>
</dbReference>
<dbReference type="InterPro" id="IPR000212">
    <property type="entry name" value="DNA_helicase_UvrD/REP"/>
</dbReference>
<protein>
    <recommendedName>
        <fullName evidence="9">DNA 3'-5' helicase</fullName>
        <ecNumber evidence="9">5.6.2.4</ecNumber>
    </recommendedName>
</protein>
<dbReference type="Gene3D" id="1.10.486.10">
    <property type="entry name" value="PCRA, domain 4"/>
    <property type="match status" value="2"/>
</dbReference>
<evidence type="ECO:0000256" key="7">
    <source>
        <dbReference type="ARBA" id="ARBA00023235"/>
    </source>
</evidence>
<comment type="similarity">
    <text evidence="1">Belongs to the helicase family. UvrD subfamily.</text>
</comment>
<dbReference type="CDD" id="cd17932">
    <property type="entry name" value="DEXQc_UvrD"/>
    <property type="match status" value="1"/>
</dbReference>
<evidence type="ECO:0000256" key="2">
    <source>
        <dbReference type="ARBA" id="ARBA00022741"/>
    </source>
</evidence>
<dbReference type="GO" id="GO:0005524">
    <property type="term" value="F:ATP binding"/>
    <property type="evidence" value="ECO:0007669"/>
    <property type="project" value="UniProtKB-UniRule"/>
</dbReference>
<dbReference type="Proteomes" id="UP000178659">
    <property type="component" value="Unassembled WGS sequence"/>
</dbReference>
<dbReference type="EC" id="5.6.2.4" evidence="9"/>
<dbReference type="Pfam" id="PF00580">
    <property type="entry name" value="UvrD-helicase"/>
    <property type="match status" value="1"/>
</dbReference>
<evidence type="ECO:0000256" key="10">
    <source>
        <dbReference type="ARBA" id="ARBA00048988"/>
    </source>
</evidence>
<evidence type="ECO:0000256" key="3">
    <source>
        <dbReference type="ARBA" id="ARBA00022801"/>
    </source>
</evidence>
<dbReference type="PROSITE" id="PS51198">
    <property type="entry name" value="UVRD_HELICASE_ATP_BIND"/>
    <property type="match status" value="1"/>
</dbReference>
<keyword evidence="4 11" id="KW-0347">Helicase</keyword>
<evidence type="ECO:0000256" key="8">
    <source>
        <dbReference type="ARBA" id="ARBA00034617"/>
    </source>
</evidence>
<keyword evidence="2 11" id="KW-0547">Nucleotide-binding</keyword>
<proteinExistence type="inferred from homology"/>
<feature type="binding site" evidence="11">
    <location>
        <begin position="33"/>
        <end position="40"/>
    </location>
    <ligand>
        <name>ATP</name>
        <dbReference type="ChEBI" id="CHEBI:30616"/>
    </ligand>
</feature>
<evidence type="ECO:0000256" key="5">
    <source>
        <dbReference type="ARBA" id="ARBA00022840"/>
    </source>
</evidence>
<keyword evidence="7" id="KW-0413">Isomerase</keyword>
<keyword evidence="3 11" id="KW-0378">Hydrolase</keyword>
<name>A0A1G1VB06_9BACT</name>
<dbReference type="Gene3D" id="1.10.10.160">
    <property type="match status" value="1"/>
</dbReference>
<evidence type="ECO:0000256" key="1">
    <source>
        <dbReference type="ARBA" id="ARBA00009922"/>
    </source>
</evidence>
<dbReference type="PANTHER" id="PTHR11070">
    <property type="entry name" value="UVRD / RECB / PCRA DNA HELICASE FAMILY MEMBER"/>
    <property type="match status" value="1"/>
</dbReference>
<dbReference type="PANTHER" id="PTHR11070:SF2">
    <property type="entry name" value="ATP-DEPENDENT DNA HELICASE SRS2"/>
    <property type="match status" value="1"/>
</dbReference>
<evidence type="ECO:0000313" key="14">
    <source>
        <dbReference type="EMBL" id="OGY12638.1"/>
    </source>
</evidence>
<evidence type="ECO:0000256" key="4">
    <source>
        <dbReference type="ARBA" id="ARBA00022806"/>
    </source>
</evidence>
<dbReference type="CDD" id="cd18807">
    <property type="entry name" value="SF1_C_UvrD"/>
    <property type="match status" value="1"/>
</dbReference>
<dbReference type="InterPro" id="IPR014016">
    <property type="entry name" value="UvrD-like_ATP-bd"/>
</dbReference>
<dbReference type="GO" id="GO:0005829">
    <property type="term" value="C:cytosol"/>
    <property type="evidence" value="ECO:0007669"/>
    <property type="project" value="TreeGrafter"/>
</dbReference>
<dbReference type="GO" id="GO:0043138">
    <property type="term" value="F:3'-5' DNA helicase activity"/>
    <property type="evidence" value="ECO:0007669"/>
    <property type="project" value="UniProtKB-EC"/>
</dbReference>
<sequence length="630" mass="71547">MASKAGDAAILSNLNPAQQEAVTFWGRPLLILAGAGSGKTKTLTTRAAWLISEKGIPPQSILLLTFTNKAAGEMKDRIAKLMDPKDAYPPFAGTFHSFCAKVLRRDGKFIGLSSNFAIYDTSDQQDIVKTIIANLGLDKSLKAPVALSMISQCKNELVSALEYAEFTRGEFQKKIAKVYLEYQRLLKESSALDFDDLLTETVKLFKTEKDVLNKYRNLFQHILVDEWQDTNKAQYQIIKLLTGRDHNLTVVGDAAQSIYKWRGADYRNINYLQVDFPDLKTINLEQNYRSTQTILDAAHGVIKKNRSHPILQLWTNNKKGEKIKLYQARSELDEASFVTEEIVKLTSKNKQSKEYSDIAVLYRTNAQSRVIEEAFLHRGIPYTLVGGVKFYERKEIKDILAYLRLVANPKDSVSNKRAEKLGKTRFANFCQLAEKIMSDEGRVLMDKKELTTLDLLDKVVQTTKYLEFFDQKNEDDLARLENIKELRSVATEFPNLFEFLEQVALVEAAQSPKNSESSNNGKVTLMTAHSAKGLEFEVVFIVGLEEGLLPHSRSLMNQEELEEERRLVYVGITRAKCLLYLSYAQKRLIFGQRGSSMPSRFLGEIPNHLFESSALVGIKKNNYELYDIDF</sequence>
<dbReference type="EMBL" id="MHCC01000026">
    <property type="protein sequence ID" value="OGY12638.1"/>
    <property type="molecule type" value="Genomic_DNA"/>
</dbReference>
<organism evidence="14 15">
    <name type="scientific">Candidatus Blackburnbacteria bacterium RIFCSPLOWO2_01_FULL_40_20</name>
    <dbReference type="NCBI Taxonomy" id="1797519"/>
    <lineage>
        <taxon>Bacteria</taxon>
        <taxon>Candidatus Blackburniibacteriota</taxon>
    </lineage>
</organism>
<evidence type="ECO:0000313" key="15">
    <source>
        <dbReference type="Proteomes" id="UP000178659"/>
    </source>
</evidence>
<dbReference type="InterPro" id="IPR014017">
    <property type="entry name" value="DNA_helicase_UvrD-like_C"/>
</dbReference>